<evidence type="ECO:0000256" key="3">
    <source>
        <dbReference type="ARBA" id="ARBA00022898"/>
    </source>
</evidence>
<comment type="cofactor">
    <cofactor evidence="1 4">
        <name>pyridoxal 5'-phosphate</name>
        <dbReference type="ChEBI" id="CHEBI:597326"/>
    </cofactor>
</comment>
<dbReference type="EMBL" id="CP106679">
    <property type="protein sequence ID" value="UXP33611.1"/>
    <property type="molecule type" value="Genomic_DNA"/>
</dbReference>
<keyword evidence="5" id="KW-0808">Transferase</keyword>
<evidence type="ECO:0000256" key="2">
    <source>
        <dbReference type="ARBA" id="ARBA00009077"/>
    </source>
</evidence>
<dbReference type="SUPFAM" id="SSF53383">
    <property type="entry name" value="PLP-dependent transferases"/>
    <property type="match status" value="1"/>
</dbReference>
<reference evidence="5" key="1">
    <citation type="submission" date="2022-09" db="EMBL/GenBank/DDBJ databases">
        <title>Comparative genomics and taxonomic characterization of three novel marine species of genus Reichenbachiella exhibiting antioxidant and polysaccharide degradation activities.</title>
        <authorList>
            <person name="Muhammad N."/>
            <person name="Lee Y.-J."/>
            <person name="Ko J."/>
            <person name="Kim S.-G."/>
        </authorList>
    </citation>
    <scope>NUCLEOTIDE SEQUENCE</scope>
    <source>
        <strain evidence="5">BKB1-1</strain>
    </source>
</reference>
<dbReference type="PANTHER" id="PTHR11808:SF15">
    <property type="entry name" value="CYSTATHIONINE GAMMA-LYASE"/>
    <property type="match status" value="1"/>
</dbReference>
<comment type="similarity">
    <text evidence="2 4">Belongs to the trans-sulfuration enzymes family.</text>
</comment>
<dbReference type="InterPro" id="IPR000277">
    <property type="entry name" value="Cys/Met-Metab_PyrdxlP-dep_enz"/>
</dbReference>
<evidence type="ECO:0000256" key="4">
    <source>
        <dbReference type="RuleBase" id="RU362118"/>
    </source>
</evidence>
<evidence type="ECO:0000313" key="5">
    <source>
        <dbReference type="EMBL" id="UXP33611.1"/>
    </source>
</evidence>
<proteinExistence type="inferred from homology"/>
<dbReference type="Gene3D" id="3.90.1150.10">
    <property type="entry name" value="Aspartate Aminotransferase, domain 1"/>
    <property type="match status" value="1"/>
</dbReference>
<dbReference type="NCBIfam" id="NF005871">
    <property type="entry name" value="PRK07811.1"/>
    <property type="match status" value="1"/>
</dbReference>
<protein>
    <submittedName>
        <fullName evidence="5">Cystathionine gamma-synthase</fullName>
        <ecNumber evidence="5">2.5.1.48</ecNumber>
    </submittedName>
</protein>
<name>A0ABY6CSW0_9BACT</name>
<dbReference type="InterPro" id="IPR015421">
    <property type="entry name" value="PyrdxlP-dep_Trfase_major"/>
</dbReference>
<dbReference type="GO" id="GO:0003962">
    <property type="term" value="F:cystathionine gamma-synthase activity"/>
    <property type="evidence" value="ECO:0007669"/>
    <property type="project" value="UniProtKB-EC"/>
</dbReference>
<evidence type="ECO:0000256" key="1">
    <source>
        <dbReference type="ARBA" id="ARBA00001933"/>
    </source>
</evidence>
<keyword evidence="6" id="KW-1185">Reference proteome</keyword>
<dbReference type="CDD" id="cd00614">
    <property type="entry name" value="CGS_like"/>
    <property type="match status" value="1"/>
</dbReference>
<sequence>MTPIKMKFGTKAIHAGVEPDPTTGAIMTPIYQTSTYAQPSPGKHKGYEYSRTQNPTRDALQTNLAALENANHGLVFGSGMAAIDAILKLLKPGDEVLSSNDLYGGTYRIFTQIYQDFGIKFKFVDMLDLNRISEHFNDHTRLVWIETPSNPMMNIIDIKGLASVCKKSNALLCVDNTFATPFLQNPIDLGADIVMHSVTKYIAGHSDVVMGALMMNRADLFEKLSFIQNASGAVAGPQDCFLVLRGVKTLHIRMERHCENGRRIAYFLEAHPKVSKVYWPGFEKHQNHDVAKKQMRDFGGMISFVLKDDKLESAISFMEKLKLFTLAESLGGVESLVGHPASMTHASIPREERLKSGLKDSLIRLSVGIEDAEDLVDDLEQALG</sequence>
<dbReference type="Proteomes" id="UP001065174">
    <property type="component" value="Chromosome"/>
</dbReference>
<dbReference type="PIRSF" id="PIRSF001434">
    <property type="entry name" value="CGS"/>
    <property type="match status" value="1"/>
</dbReference>
<dbReference type="InterPro" id="IPR015422">
    <property type="entry name" value="PyrdxlP-dep_Trfase_small"/>
</dbReference>
<evidence type="ECO:0000313" key="6">
    <source>
        <dbReference type="Proteomes" id="UP001065174"/>
    </source>
</evidence>
<accession>A0ABY6CSW0</accession>
<dbReference type="Gene3D" id="3.40.640.10">
    <property type="entry name" value="Type I PLP-dependent aspartate aminotransferase-like (Major domain)"/>
    <property type="match status" value="1"/>
</dbReference>
<keyword evidence="3 4" id="KW-0663">Pyridoxal phosphate</keyword>
<dbReference type="Pfam" id="PF01053">
    <property type="entry name" value="Cys_Met_Meta_PP"/>
    <property type="match status" value="1"/>
</dbReference>
<dbReference type="EC" id="2.5.1.48" evidence="5"/>
<dbReference type="RefSeq" id="WP_262311040.1">
    <property type="nucleotide sequence ID" value="NZ_CP106679.1"/>
</dbReference>
<organism evidence="5 6">
    <name type="scientific">Reichenbachiella agarivorans</name>
    <dbReference type="NCBI Taxonomy" id="2979464"/>
    <lineage>
        <taxon>Bacteria</taxon>
        <taxon>Pseudomonadati</taxon>
        <taxon>Bacteroidota</taxon>
        <taxon>Cytophagia</taxon>
        <taxon>Cytophagales</taxon>
        <taxon>Reichenbachiellaceae</taxon>
        <taxon>Reichenbachiella</taxon>
    </lineage>
</organism>
<dbReference type="InterPro" id="IPR015424">
    <property type="entry name" value="PyrdxlP-dep_Trfase"/>
</dbReference>
<dbReference type="PANTHER" id="PTHR11808">
    <property type="entry name" value="TRANS-SULFURATION ENZYME FAMILY MEMBER"/>
    <property type="match status" value="1"/>
</dbReference>
<gene>
    <name evidence="5" type="ORF">N6H18_06545</name>
</gene>